<comment type="caution">
    <text evidence="1">The sequence shown here is derived from an EMBL/GenBank/DDBJ whole genome shotgun (WGS) entry which is preliminary data.</text>
</comment>
<organism evidence="1 2">
    <name type="scientific">Fusarium tricinctum</name>
    <dbReference type="NCBI Taxonomy" id="61284"/>
    <lineage>
        <taxon>Eukaryota</taxon>
        <taxon>Fungi</taxon>
        <taxon>Dikarya</taxon>
        <taxon>Ascomycota</taxon>
        <taxon>Pezizomycotina</taxon>
        <taxon>Sordariomycetes</taxon>
        <taxon>Hypocreomycetidae</taxon>
        <taxon>Hypocreales</taxon>
        <taxon>Nectriaceae</taxon>
        <taxon>Fusarium</taxon>
        <taxon>Fusarium tricinctum species complex</taxon>
    </lineage>
</organism>
<accession>A0A8K0W7A8</accession>
<gene>
    <name evidence="1" type="ORF">BKA59DRAFT_516729</name>
</gene>
<name>A0A8K0W7A8_9HYPO</name>
<evidence type="ECO:0000313" key="1">
    <source>
        <dbReference type="EMBL" id="KAH7236214.1"/>
    </source>
</evidence>
<reference evidence="1" key="1">
    <citation type="journal article" date="2021" name="Nat. Commun.">
        <title>Genetic determinants of endophytism in the Arabidopsis root mycobiome.</title>
        <authorList>
            <person name="Mesny F."/>
            <person name="Miyauchi S."/>
            <person name="Thiergart T."/>
            <person name="Pickel B."/>
            <person name="Atanasova L."/>
            <person name="Karlsson M."/>
            <person name="Huettel B."/>
            <person name="Barry K.W."/>
            <person name="Haridas S."/>
            <person name="Chen C."/>
            <person name="Bauer D."/>
            <person name="Andreopoulos W."/>
            <person name="Pangilinan J."/>
            <person name="LaButti K."/>
            <person name="Riley R."/>
            <person name="Lipzen A."/>
            <person name="Clum A."/>
            <person name="Drula E."/>
            <person name="Henrissat B."/>
            <person name="Kohler A."/>
            <person name="Grigoriev I.V."/>
            <person name="Martin F.M."/>
            <person name="Hacquard S."/>
        </authorList>
    </citation>
    <scope>NUCLEOTIDE SEQUENCE</scope>
    <source>
        <strain evidence="1">MPI-SDFR-AT-0068</strain>
    </source>
</reference>
<evidence type="ECO:0000313" key="2">
    <source>
        <dbReference type="Proteomes" id="UP000813427"/>
    </source>
</evidence>
<sequence length="302" mass="34681">MQHRRQRPQALGDQEPRPLHPVLNVPLIEFMIKPFPEITRASIMEYPNDIPSPRDPMLIHHIYKSAAYVKARQPDIELSKPTQLAPSEVDCMARHLRVFEEAHPDNNKRFFLFTQGDLQYFLQAIFHNWNSSMSFGPEPVLQKRHFEDYAVKAGKFTKDLPPLPGQIGDTMVGRRFSDVAFLAITIRDFAIGGGLVTQWKDVYGNDVEDSKLYPQVASTLAPPLALARAVRNYDQCELERVMGYNFDLAVWWARRQIFLFSKKGVKEGAPPPRPEFQLPEKLVIAKAHIKEMVDLWSDVLDC</sequence>
<dbReference type="EMBL" id="JAGPXF010000007">
    <property type="protein sequence ID" value="KAH7236214.1"/>
    <property type="molecule type" value="Genomic_DNA"/>
</dbReference>
<keyword evidence="2" id="KW-1185">Reference proteome</keyword>
<dbReference type="AlphaFoldDB" id="A0A8K0W7A8"/>
<dbReference type="OrthoDB" id="5028123at2759"/>
<proteinExistence type="predicted"/>
<dbReference type="Proteomes" id="UP000813427">
    <property type="component" value="Unassembled WGS sequence"/>
</dbReference>
<protein>
    <submittedName>
        <fullName evidence="1">Uncharacterized protein</fullName>
    </submittedName>
</protein>